<evidence type="ECO:0000256" key="6">
    <source>
        <dbReference type="SAM" id="SignalP"/>
    </source>
</evidence>
<comment type="caution">
    <text evidence="11">The sequence shown here is derived from an EMBL/GenBank/DDBJ whole genome shotgun (WGS) entry which is preliminary data.</text>
</comment>
<comment type="subcellular location">
    <subcellularLocation>
        <location evidence="2">Endoplasmic reticulum lumen</location>
    </subcellularLocation>
</comment>
<feature type="domain" description="UGGT thioredoxin-like" evidence="9">
    <location>
        <begin position="647"/>
        <end position="892"/>
    </location>
</feature>
<keyword evidence="4" id="KW-0256">Endoplasmic reticulum</keyword>
<dbReference type="GO" id="GO:0005788">
    <property type="term" value="C:endoplasmic reticulum lumen"/>
    <property type="evidence" value="ECO:0007669"/>
    <property type="project" value="UniProtKB-SubCell"/>
</dbReference>
<dbReference type="Pfam" id="PF18401">
    <property type="entry name" value="Thioredoxin_13"/>
    <property type="match status" value="1"/>
</dbReference>
<feature type="domain" description="UGGT thioredoxin-like" evidence="8">
    <location>
        <begin position="454"/>
        <end position="562"/>
    </location>
</feature>
<dbReference type="PANTHER" id="PTHR11226:SF0">
    <property type="entry name" value="UDP-GLUCOSE:GLYCOPROTEIN GLUCOSYLTRANSFERASE"/>
    <property type="match status" value="1"/>
</dbReference>
<dbReference type="InterPro" id="IPR040497">
    <property type="entry name" value="Glyco_transf_24"/>
</dbReference>
<dbReference type="InterPro" id="IPR040693">
    <property type="entry name" value="UGGT_TRXL_1"/>
</dbReference>
<sequence length="1779" mass="197722">MATSLRPNYLVLIVYLCLAEGWPQFPSLFGGEDDVGNSGRKFNIDRQKRTLSSFDKYTHPIPGDQLITPRGRRDIEVSVKAHTWPTTIISPLCEAWSFLDDSVGKTKSSSSTIRTEVEESLGWRYLDVLAEKGGIPPLDSWADWSNQGDEYENSQSWTNQDSNALALQMASLSTKSATSSLDFNLLRMSLSLRARSPHCELHRSLARDAAIAFGLYQIDSDTSLPAAFAVVSRVGRNGDDGTNVVLGTHVLLDASLLPAAVNKLKSDDDIENNGDKGSNLVMALPDEAFHPRHQVEGDIIAILYGHVGTTAFASMYQSLRDFQIKFVVRHMGYIPYEEETKMKSGAPPRRATPTVLQGYGVRIDIRNVEYKAFDDGSNDISKDGDAYPDWNEAGHDPKYPARNEFLAGVNLNRLLGRFQGVDVVPLTSDLQALQTALIQSHPAQVRSDSIVPPAWQRRPLSLQAAIVIASSTDPLETLKGVSQNLPSVAHSLSNVKVPELFEDLAEEASNLATEVGAVSPGWGDAAFGLFVNGRLVDVERPSFNVFQLLNVLREEAKGLHELELKFKPIFQDALMVWRGSEEQSLAAQWAALQAVKRIFDMGIEQLMKVGKTGWFDENAAKKVTNDNDFGQDESLNKIRVDVGRGSKTSVLYLNDIERDPEYSSWPRSVQEMLYRVQYGGAPTVRRNLFTMLVVLDPASGANNSALSVVSQLIRGQFPLRLGVLIVNDEDVSRGSALPPEPWHGGERNFHARDAFLLLRHIKRKYGSMIAISCLLQISYKISESNAISVKEYVDLHVSLLMEMRVINNAQNEKYEMEAILGTSDTNAEPNVVNYESSVQYAIDKLIRPGMSFFNGIPMPDGSRFEAGVNKILQYEQHHIMDLIMSGVITDTAPRSIYAKVLSGDKIYKQFHPLLKEGVGEYIVTNSDWRSLIFPKNSKPTNYNNVDAMFLVEGVFDLGSPVGINFAISFLDLISSPPSAWHDSTTSVSLAFRIVPSISPSSPQSQVLANIICIASQFDPDDIKAVLKTFHGATSLESIADAITSIEQSGISGIAIEKMTMAAKGEASCTAVKSISREKENFFVVNGRVYVPIDSSTGVTDISLLVSMEMDRTHAITKMILPHLLLEAPEKDGAHDEHECLVLHQAIGTSAAILGDIMMSASSSSPGSRDISASFDSLQTGRKNPLYFSWNQDSSSGRHLQVKVSAILDPLIEPTQRVAPLLLAIRDALKLPLQLMIAPRKVVQNDVPLSSYYRFVADPSALTNSMPPNALFENLPTNHVLTLRMDVPEIWDVQQSKSTQDADNLRCDSRSGCGDQAEVLTDEGVPGQVGIEKARIEYGLKSLLFFGQCYDISKNTPPNGLQLTLNRARSSDIHSKLAAEFQPDGSQSFSNQVQLFGSKDSTDTLVMKTVGYWQLRANPGVWDLQIASKSRGAKIFDMVEGVITRSGTVQLVNNSAPTNSMTLVMKDFTNQGSFLLVKRKKGFEDASLFDEEVNLVANQGKETVHVFSLATGHAYERLLKIMMLSVTKRTTSPVKFWLFENASAKFMAERIGCEVEFVTYKWPEWLRSQSEKQRIIWGYKILFLDVLFPLDVKKIIYVDADQVVRGDLTELWNLDLDGAPYGYTPMCDSRVENLGYAFWRTGFWLTHLRGKPYHISALYVVDLERFRRELVGDKLRSTYQSLSADPNSLANLDQDLPNYAQHDVRIFSLPQKWLWCESWCSDETKAEAMTIDLCNNPEHKEPKLSMAKRIISGDLFKESWEELDAEVESYNHAYLASRNA</sequence>
<keyword evidence="3 6" id="KW-0732">Signal</keyword>
<name>A0ABD3RAM5_9STRA</name>
<dbReference type="InterPro" id="IPR040694">
    <property type="entry name" value="UGGT_TRXL_2"/>
</dbReference>
<dbReference type="EMBL" id="JALLPB020000362">
    <property type="protein sequence ID" value="KAL3809942.1"/>
    <property type="molecule type" value="Genomic_DNA"/>
</dbReference>
<evidence type="ECO:0000259" key="9">
    <source>
        <dbReference type="Pfam" id="PF18402"/>
    </source>
</evidence>
<accession>A0ABD3RAM5</accession>
<feature type="domain" description="Glucosyltransferase 24 catalytic" evidence="10">
    <location>
        <begin position="1503"/>
        <end position="1767"/>
    </location>
</feature>
<protein>
    <recommendedName>
        <fullName evidence="13">UDP-glucose:glycoprotein glucosyltransferase</fullName>
    </recommendedName>
</protein>
<dbReference type="PANTHER" id="PTHR11226">
    <property type="entry name" value="UDP-GLUCOSE GLYCOPROTEIN:GLUCOSYLTRANSFERASE"/>
    <property type="match status" value="1"/>
</dbReference>
<dbReference type="Pfam" id="PF18400">
    <property type="entry name" value="Thioredoxin_12"/>
    <property type="match status" value="1"/>
</dbReference>
<evidence type="ECO:0000313" key="12">
    <source>
        <dbReference type="Proteomes" id="UP001530377"/>
    </source>
</evidence>
<feature type="chain" id="PRO_5044874745" description="UDP-glucose:glycoprotein glucosyltransferase" evidence="6">
    <location>
        <begin position="22"/>
        <end position="1779"/>
    </location>
</feature>
<dbReference type="Pfam" id="PF18404">
    <property type="entry name" value="Glyco_transf_24"/>
    <property type="match status" value="1"/>
</dbReference>
<proteinExistence type="predicted"/>
<dbReference type="SUPFAM" id="SSF53448">
    <property type="entry name" value="Nucleotide-diphospho-sugar transferases"/>
    <property type="match status" value="1"/>
</dbReference>
<feature type="domain" description="UGGT thioredoxin-like" evidence="7">
    <location>
        <begin position="150"/>
        <end position="331"/>
    </location>
</feature>
<evidence type="ECO:0000259" key="8">
    <source>
        <dbReference type="Pfam" id="PF18401"/>
    </source>
</evidence>
<evidence type="ECO:0000256" key="3">
    <source>
        <dbReference type="ARBA" id="ARBA00022729"/>
    </source>
</evidence>
<evidence type="ECO:0008006" key="13">
    <source>
        <dbReference type="Google" id="ProtNLM"/>
    </source>
</evidence>
<feature type="signal peptide" evidence="6">
    <location>
        <begin position="1"/>
        <end position="21"/>
    </location>
</feature>
<dbReference type="Pfam" id="PF18402">
    <property type="entry name" value="Thioredoxin_14"/>
    <property type="match status" value="1"/>
</dbReference>
<dbReference type="CDD" id="cd06432">
    <property type="entry name" value="GT8_HUGT1_C_like"/>
    <property type="match status" value="1"/>
</dbReference>
<comment type="cofactor">
    <cofactor evidence="1">
        <name>Ca(2+)</name>
        <dbReference type="ChEBI" id="CHEBI:29108"/>
    </cofactor>
</comment>
<dbReference type="InterPro" id="IPR040692">
    <property type="entry name" value="UGGT_TRXL_3"/>
</dbReference>
<evidence type="ECO:0000256" key="2">
    <source>
        <dbReference type="ARBA" id="ARBA00004319"/>
    </source>
</evidence>
<dbReference type="InterPro" id="IPR029044">
    <property type="entry name" value="Nucleotide-diphossugar_trans"/>
</dbReference>
<evidence type="ECO:0000313" key="11">
    <source>
        <dbReference type="EMBL" id="KAL3809942.1"/>
    </source>
</evidence>
<keyword evidence="5" id="KW-0325">Glycoprotein</keyword>
<dbReference type="Pfam" id="PF06427">
    <property type="entry name" value="UDP-g_GGTase"/>
    <property type="match status" value="1"/>
</dbReference>
<gene>
    <name evidence="11" type="ORF">ACHAXA_011384</name>
</gene>
<evidence type="ECO:0000256" key="1">
    <source>
        <dbReference type="ARBA" id="ARBA00001913"/>
    </source>
</evidence>
<evidence type="ECO:0000259" key="7">
    <source>
        <dbReference type="Pfam" id="PF18400"/>
    </source>
</evidence>
<evidence type="ECO:0000256" key="4">
    <source>
        <dbReference type="ARBA" id="ARBA00022824"/>
    </source>
</evidence>
<organism evidence="11 12">
    <name type="scientific">Cyclostephanos tholiformis</name>
    <dbReference type="NCBI Taxonomy" id="382380"/>
    <lineage>
        <taxon>Eukaryota</taxon>
        <taxon>Sar</taxon>
        <taxon>Stramenopiles</taxon>
        <taxon>Ochrophyta</taxon>
        <taxon>Bacillariophyta</taxon>
        <taxon>Coscinodiscophyceae</taxon>
        <taxon>Thalassiosirophycidae</taxon>
        <taxon>Stephanodiscales</taxon>
        <taxon>Stephanodiscaceae</taxon>
        <taxon>Cyclostephanos</taxon>
    </lineage>
</organism>
<evidence type="ECO:0000259" key="10">
    <source>
        <dbReference type="Pfam" id="PF18404"/>
    </source>
</evidence>
<dbReference type="Gene3D" id="3.90.550.10">
    <property type="entry name" value="Spore Coat Polysaccharide Biosynthesis Protein SpsA, Chain A"/>
    <property type="match status" value="1"/>
</dbReference>
<reference evidence="11 12" key="1">
    <citation type="submission" date="2024-10" db="EMBL/GenBank/DDBJ databases">
        <title>Updated reference genomes for cyclostephanoid diatoms.</title>
        <authorList>
            <person name="Roberts W.R."/>
            <person name="Alverson A.J."/>
        </authorList>
    </citation>
    <scope>NUCLEOTIDE SEQUENCE [LARGE SCALE GENOMIC DNA]</scope>
    <source>
        <strain evidence="11 12">AJA228-03</strain>
    </source>
</reference>
<dbReference type="Proteomes" id="UP001530377">
    <property type="component" value="Unassembled WGS sequence"/>
</dbReference>
<keyword evidence="12" id="KW-1185">Reference proteome</keyword>
<dbReference type="InterPro" id="IPR009448">
    <property type="entry name" value="UDP-g_GGtrans"/>
</dbReference>
<evidence type="ECO:0000256" key="5">
    <source>
        <dbReference type="ARBA" id="ARBA00023180"/>
    </source>
</evidence>